<dbReference type="EMBL" id="CP012159">
    <property type="protein sequence ID" value="AKT39192.1"/>
    <property type="molecule type" value="Genomic_DNA"/>
</dbReference>
<dbReference type="Proteomes" id="UP000067626">
    <property type="component" value="Chromosome"/>
</dbReference>
<reference evidence="2 3" key="1">
    <citation type="submission" date="2015-07" db="EMBL/GenBank/DDBJ databases">
        <title>Genome analysis of myxobacterium Chondromyces crocatus Cm c5 reveals a high potential for natural compound synthesis and the genetic basis for the loss of fruiting body formation.</title>
        <authorList>
            <person name="Zaburannyi N."/>
            <person name="Bunk B."/>
            <person name="Maier J."/>
            <person name="Overmann J."/>
            <person name="Mueller R."/>
        </authorList>
    </citation>
    <scope>NUCLEOTIDE SEQUENCE [LARGE SCALE GENOMIC DNA]</scope>
    <source>
        <strain evidence="2 3">Cm c5</strain>
    </source>
</reference>
<organism evidence="2 3">
    <name type="scientific">Chondromyces crocatus</name>
    <dbReference type="NCBI Taxonomy" id="52"/>
    <lineage>
        <taxon>Bacteria</taxon>
        <taxon>Pseudomonadati</taxon>
        <taxon>Myxococcota</taxon>
        <taxon>Polyangia</taxon>
        <taxon>Polyangiales</taxon>
        <taxon>Polyangiaceae</taxon>
        <taxon>Chondromyces</taxon>
    </lineage>
</organism>
<evidence type="ECO:0000256" key="1">
    <source>
        <dbReference type="SAM" id="MobiDB-lite"/>
    </source>
</evidence>
<evidence type="ECO:0000313" key="2">
    <source>
        <dbReference type="EMBL" id="AKT39192.1"/>
    </source>
</evidence>
<feature type="region of interest" description="Disordered" evidence="1">
    <location>
        <begin position="1"/>
        <end position="23"/>
    </location>
</feature>
<protein>
    <recommendedName>
        <fullName evidence="4">Tetratricopeptide repeat protein</fullName>
    </recommendedName>
</protein>
<dbReference type="RefSeq" id="WP_156338643.1">
    <property type="nucleotide sequence ID" value="NZ_CP012159.1"/>
</dbReference>
<evidence type="ECO:0000313" key="3">
    <source>
        <dbReference type="Proteomes" id="UP000067626"/>
    </source>
</evidence>
<accession>A0A0K1EES7</accession>
<dbReference type="AlphaFoldDB" id="A0A0K1EES7"/>
<proteinExistence type="predicted"/>
<keyword evidence="3" id="KW-1185">Reference proteome</keyword>
<dbReference type="KEGG" id="ccro:CMC5_033410"/>
<sequence length="268" mass="29974">MSRRSCGSCGRHIEASSSDDATPQGFCSKRCFDLAQVREAFDSKLIEIVMLSRPGGDGERALEILDGLRNAWLDSDHDGWLDRTIRSHRAIVYQNAGRHQDALDELRIVESSLPPLSDELVLTKASIVRGLEGAGRYDEALEELTSLIAAWEQLPILRIMGILGMYVDITAAAGKVVDVICSEVLLQWSARTGIHLSSELVETDLPAAIRDATDRQQKGEKRFSQLCRFLESQTEEERTDTIRQYIASEPIIYLQQRASRLLALDDEE</sequence>
<gene>
    <name evidence="2" type="ORF">CMC5_033410</name>
</gene>
<evidence type="ECO:0008006" key="4">
    <source>
        <dbReference type="Google" id="ProtNLM"/>
    </source>
</evidence>
<name>A0A0K1EES7_CHOCO</name>